<sequence length="306" mass="34072">MARGDGRGATAFYTRAVQLARQMGQVSPDLVEPLQRAVSVIHTQTAAYEAHLQSRLNAAGFNPDQSSARFSLSLDLMAGRKRLFFQEPRFYLFPGLPQIEYADRESLPWLDAVERDASLIRAELQALLAEPELFRPYVESREDRPNGDQAGMLDNPDWSAIFLWKDGVEQSGIAARCPATLKALAAVPLCRIPGRTPSILFSKLSAGARIPPHNGVINTRLICHLPLITPPGCRLRVGNTVREWRDGVAWAFDDTIEHEARNDSDHDRIILIFDVWKDEITPEERGLITAMFGAIDAYAPSQAWGV</sequence>
<dbReference type="GO" id="GO:0016020">
    <property type="term" value="C:membrane"/>
    <property type="evidence" value="ECO:0007669"/>
    <property type="project" value="TreeGrafter"/>
</dbReference>
<evidence type="ECO:0000313" key="6">
    <source>
        <dbReference type="Proteomes" id="UP000545037"/>
    </source>
</evidence>
<keyword evidence="3" id="KW-0560">Oxidoreductase</keyword>
<dbReference type="InterPro" id="IPR027443">
    <property type="entry name" value="IPNS-like_sf"/>
</dbReference>
<dbReference type="AlphaFoldDB" id="A0A7W9CJP2"/>
<protein>
    <recommendedName>
        <fullName evidence="4">Aspartyl/asparaginy/proline hydroxylase domain-containing protein</fullName>
    </recommendedName>
</protein>
<dbReference type="PANTHER" id="PTHR46332:SF5">
    <property type="entry name" value="ASPARTATE BETA-HYDROXYLASE DOMAIN CONTAINING 2"/>
    <property type="match status" value="1"/>
</dbReference>
<dbReference type="EMBL" id="JACHOR010000004">
    <property type="protein sequence ID" value="MBB5746925.1"/>
    <property type="molecule type" value="Genomic_DNA"/>
</dbReference>
<evidence type="ECO:0000259" key="4">
    <source>
        <dbReference type="Pfam" id="PF05118"/>
    </source>
</evidence>
<dbReference type="Proteomes" id="UP000545037">
    <property type="component" value="Unassembled WGS sequence"/>
</dbReference>
<reference evidence="5 6" key="1">
    <citation type="submission" date="2020-08" db="EMBL/GenBank/DDBJ databases">
        <title>Genomic Encyclopedia of Type Strains, Phase IV (KMG-IV): sequencing the most valuable type-strain genomes for metagenomic binning, comparative biology and taxonomic classification.</title>
        <authorList>
            <person name="Goeker M."/>
        </authorList>
    </citation>
    <scope>NUCLEOTIDE SEQUENCE [LARGE SCALE GENOMIC DNA]</scope>
    <source>
        <strain evidence="5 6">DSM 4737</strain>
    </source>
</reference>
<evidence type="ECO:0000256" key="1">
    <source>
        <dbReference type="ARBA" id="ARBA00007730"/>
    </source>
</evidence>
<dbReference type="SUPFAM" id="SSF51197">
    <property type="entry name" value="Clavaminate synthase-like"/>
    <property type="match status" value="1"/>
</dbReference>
<dbReference type="Pfam" id="PF05118">
    <property type="entry name" value="Asp_Arg_Hydrox"/>
    <property type="match status" value="1"/>
</dbReference>
<feature type="domain" description="Aspartyl/asparaginy/proline hydroxylase" evidence="4">
    <location>
        <begin position="115"/>
        <end position="277"/>
    </location>
</feature>
<evidence type="ECO:0000256" key="3">
    <source>
        <dbReference type="ARBA" id="ARBA00023002"/>
    </source>
</evidence>
<gene>
    <name evidence="5" type="ORF">GGR13_002532</name>
</gene>
<dbReference type="PANTHER" id="PTHR46332">
    <property type="entry name" value="ASPARTATE BETA-HYDROXYLASE DOMAIN-CONTAINING PROTEIN 2"/>
    <property type="match status" value="1"/>
</dbReference>
<evidence type="ECO:0000313" key="5">
    <source>
        <dbReference type="EMBL" id="MBB5746925.1"/>
    </source>
</evidence>
<dbReference type="Gene3D" id="2.60.120.330">
    <property type="entry name" value="B-lactam Antibiotic, Isopenicillin N Synthase, Chain"/>
    <property type="match status" value="1"/>
</dbReference>
<comment type="caution">
    <text evidence="5">The sequence shown here is derived from an EMBL/GenBank/DDBJ whole genome shotgun (WGS) entry which is preliminary data.</text>
</comment>
<keyword evidence="2" id="KW-0223">Dioxygenase</keyword>
<dbReference type="InterPro" id="IPR051821">
    <property type="entry name" value="Asp/Asn_beta-hydroxylase"/>
</dbReference>
<dbReference type="InterPro" id="IPR007803">
    <property type="entry name" value="Asp/Arg/Pro-Hydrxlase"/>
</dbReference>
<organism evidence="5 6">
    <name type="scientific">Brevundimonas variabilis</name>
    <dbReference type="NCBI Taxonomy" id="74312"/>
    <lineage>
        <taxon>Bacteria</taxon>
        <taxon>Pseudomonadati</taxon>
        <taxon>Pseudomonadota</taxon>
        <taxon>Alphaproteobacteria</taxon>
        <taxon>Caulobacterales</taxon>
        <taxon>Caulobacteraceae</taxon>
        <taxon>Brevundimonas</taxon>
    </lineage>
</organism>
<evidence type="ECO:0000256" key="2">
    <source>
        <dbReference type="ARBA" id="ARBA00022964"/>
    </source>
</evidence>
<name>A0A7W9CJP2_9CAUL</name>
<proteinExistence type="inferred from homology"/>
<accession>A0A7W9CJP2</accession>
<keyword evidence="6" id="KW-1185">Reference proteome</keyword>
<comment type="similarity">
    <text evidence="1">Belongs to the aspartyl/asparaginyl beta-hydroxylase family.</text>
</comment>
<dbReference type="GO" id="GO:0051213">
    <property type="term" value="F:dioxygenase activity"/>
    <property type="evidence" value="ECO:0007669"/>
    <property type="project" value="UniProtKB-KW"/>
</dbReference>